<dbReference type="EMBL" id="UZAU01000224">
    <property type="status" value="NOT_ANNOTATED_CDS"/>
    <property type="molecule type" value="Genomic_DNA"/>
</dbReference>
<evidence type="ECO:0000313" key="1">
    <source>
        <dbReference type="EnsemblPlants" id="cds.novel_model_1488_5bd9a17a"/>
    </source>
</evidence>
<organism evidence="1 2">
    <name type="scientific">Cannabis sativa</name>
    <name type="common">Hemp</name>
    <name type="synonym">Marijuana</name>
    <dbReference type="NCBI Taxonomy" id="3483"/>
    <lineage>
        <taxon>Eukaryota</taxon>
        <taxon>Viridiplantae</taxon>
        <taxon>Streptophyta</taxon>
        <taxon>Embryophyta</taxon>
        <taxon>Tracheophyta</taxon>
        <taxon>Spermatophyta</taxon>
        <taxon>Magnoliopsida</taxon>
        <taxon>eudicotyledons</taxon>
        <taxon>Gunneridae</taxon>
        <taxon>Pentapetalae</taxon>
        <taxon>rosids</taxon>
        <taxon>fabids</taxon>
        <taxon>Rosales</taxon>
        <taxon>Cannabaceae</taxon>
        <taxon>Cannabis</taxon>
    </lineage>
</organism>
<name>A0A803QUC2_CANSA</name>
<sequence length="79" mass="8284">MKSTQLTHSIPTTPMLSKIRATILIHCSALIISVPPRNVGGCNLTNLLKIESLCGCRVILGLATTGARIGRITGSTKAV</sequence>
<protein>
    <submittedName>
        <fullName evidence="1">Uncharacterized protein</fullName>
    </submittedName>
</protein>
<evidence type="ECO:0000313" key="2">
    <source>
        <dbReference type="Proteomes" id="UP000596661"/>
    </source>
</evidence>
<reference evidence="1" key="2">
    <citation type="submission" date="2021-03" db="UniProtKB">
        <authorList>
            <consortium name="EnsemblPlants"/>
        </authorList>
    </citation>
    <scope>IDENTIFICATION</scope>
</reference>
<keyword evidence="2" id="KW-1185">Reference proteome</keyword>
<dbReference type="EnsemblPlants" id="novel_model_1488_5bd9a17a">
    <property type="protein sequence ID" value="cds.novel_model_1488_5bd9a17a"/>
    <property type="gene ID" value="novel_gene_827_5bd9a17a"/>
</dbReference>
<accession>A0A803QUC2</accession>
<dbReference type="AlphaFoldDB" id="A0A803QUC2"/>
<proteinExistence type="predicted"/>
<dbReference type="Proteomes" id="UP000596661">
    <property type="component" value="Chromosome 2"/>
</dbReference>
<reference evidence="1" key="1">
    <citation type="submission" date="2018-11" db="EMBL/GenBank/DDBJ databases">
        <authorList>
            <person name="Grassa J C."/>
        </authorList>
    </citation>
    <scope>NUCLEOTIDE SEQUENCE [LARGE SCALE GENOMIC DNA]</scope>
</reference>
<dbReference type="Gramene" id="novel_model_1488_5bd9a17a">
    <property type="protein sequence ID" value="cds.novel_model_1488_5bd9a17a"/>
    <property type="gene ID" value="novel_gene_827_5bd9a17a"/>
</dbReference>